<name>A0A9N8ERW6_9STRA</name>
<dbReference type="Pfam" id="PF07712">
    <property type="entry name" value="SURNod19"/>
    <property type="match status" value="1"/>
</dbReference>
<feature type="compositionally biased region" description="Acidic residues" evidence="1">
    <location>
        <begin position="850"/>
        <end position="860"/>
    </location>
</feature>
<dbReference type="InterPro" id="IPR050387">
    <property type="entry name" value="Hedgehog_Signaling"/>
</dbReference>
<dbReference type="PROSITE" id="PS51485">
    <property type="entry name" value="PHYTOCYANIN"/>
    <property type="match status" value="1"/>
</dbReference>
<sequence length="1210" mass="130886">MMFTYPRNGALRSSWTSTVAVCSGLLFLLTTPIAVHAQVVVENVVTSAESATIVIGGDRGWTEGVCYQPVQGGTGVFPGDRLEFRFAAHNVYQMASLQDFMDCNFTDATLLAQVGEAPFTYTIPDESDDVLYFACQVGDHCSSGTQKVQVPVTSFWTGGGGERLPPVSSVLFGASADDCNALQSGVVDESTQLEANRLQAQCSDPEPVEGESHTFTRSCLSGPATLTPGGVINRLFLMYYPFPRDTRVALGQRNFEFVTGSFEEGIVPVPVNQLYVHHLSGNIVFGQGAEGLRQDAPDAPFKEPYAIMSGDEGDFTIMHLIDLREVDDWLSCIECRCPTSSDGSYLDELANTGNITGGVNCCTNCTDLEGPTVDYRMRYNVTYRELQAEDEPVTHVTYLTADISPAIGMFLEYDVPSYEYLPQEQQAPEDSRIQRLERIEPFNEMFKDSFFQGDYSGPEEVQLLRCVAHLHVAAIGQWLEDAETGELLCSGETIYGTNPETDEGFLTAVSVDDHDPPITFPADRVVRFVTDYNATNLHTGVMGYLFVFVATPNQVTSKDVNLTVDVCIQSTCDTSLLPDIDLEAFQTSLAFPVERQADPGCVDTIEESPSCTFGGLCDCESFVNAPESSGCNGFYASAFGDIEIRSVCANYCGCDVTTAAAMDSDIPPTISATEAPGQVFTSCKDTLADNPACIFGNLCECEEFVNLPESGGCGGVYSTEMGDIVVSDVCAAYCGDCAEVSLEELFQEAYQEVVTMSFHDKCLFSTKECQSLLSNMYSCAEEKPGIETLDPLIRNFVVTRGRSVALESAKLGHPTLHVDQEDQVVGMCPEVDPTVSPEPPTPSPTVADEPAVEAAEEVVPEEAPAATTSADCENTLSSNPACTFGGLCSCEELVNAPQVEGDGCDGVYKNSFGDIAILSVCAKYCGCPDKEPPAVAAPSGPSFCFSEDSTVEVLGKGTVSMKHLNVGDKVHGAHSTYEPVYGFAHYDRAGKTEFLKIHMKGNNWGPLEVTGDHLVYVNEKFLPAKSVQVGDSLQVEDGSAVVTKITRRWKTGLYAPLTPSGTLLVNGVKVSSYVTLTRDKDPQQLQLNLLAQHEFIHMMLSPLRMACMGVAPSLCSNAHIDEQSGYHPFVGLGIRLANLVDHKLNIVLQAVLFCMAVCVVYPLYLVESIFGAALVPGVIAGLAVVVAAVKWWKPNTNVRVFWKNLKLKMA</sequence>
<evidence type="ECO:0000256" key="2">
    <source>
        <dbReference type="SAM" id="Phobius"/>
    </source>
</evidence>
<dbReference type="InterPro" id="IPR011692">
    <property type="entry name" value="Stress_up-reg_Nod19"/>
</dbReference>
<feature type="region of interest" description="Disordered" evidence="1">
    <location>
        <begin position="833"/>
        <end position="872"/>
    </location>
</feature>
<dbReference type="InterPro" id="IPR003587">
    <property type="entry name" value="Hint_dom_N"/>
</dbReference>
<feature type="chain" id="PRO_5040366217" evidence="3">
    <location>
        <begin position="38"/>
        <end position="1210"/>
    </location>
</feature>
<dbReference type="PANTHER" id="PTHR11889:SF31">
    <property type="entry name" value="PROTEIN HEDGEHOG"/>
    <property type="match status" value="1"/>
</dbReference>
<feature type="transmembrane region" description="Helical" evidence="2">
    <location>
        <begin position="1173"/>
        <end position="1192"/>
    </location>
</feature>
<dbReference type="GO" id="GO:0009055">
    <property type="term" value="F:electron transfer activity"/>
    <property type="evidence" value="ECO:0007669"/>
    <property type="project" value="InterPro"/>
</dbReference>
<dbReference type="Pfam" id="PF01079">
    <property type="entry name" value="Hint"/>
    <property type="match status" value="1"/>
</dbReference>
<dbReference type="EMBL" id="CAICTM010001779">
    <property type="protein sequence ID" value="CAB9526116.1"/>
    <property type="molecule type" value="Genomic_DNA"/>
</dbReference>
<dbReference type="InterPro" id="IPR008972">
    <property type="entry name" value="Cupredoxin"/>
</dbReference>
<keyword evidence="2" id="KW-0472">Membrane</keyword>
<dbReference type="InterPro" id="IPR036844">
    <property type="entry name" value="Hint_dom_sf"/>
</dbReference>
<keyword evidence="2" id="KW-0812">Transmembrane</keyword>
<dbReference type="Gene3D" id="2.60.40.420">
    <property type="entry name" value="Cupredoxins - blue copper proteins"/>
    <property type="match status" value="1"/>
</dbReference>
<organism evidence="5 6">
    <name type="scientific">Seminavis robusta</name>
    <dbReference type="NCBI Taxonomy" id="568900"/>
    <lineage>
        <taxon>Eukaryota</taxon>
        <taxon>Sar</taxon>
        <taxon>Stramenopiles</taxon>
        <taxon>Ochrophyta</taxon>
        <taxon>Bacillariophyta</taxon>
        <taxon>Bacillariophyceae</taxon>
        <taxon>Bacillariophycidae</taxon>
        <taxon>Naviculales</taxon>
        <taxon>Naviculaceae</taxon>
        <taxon>Seminavis</taxon>
    </lineage>
</organism>
<dbReference type="SUPFAM" id="SSF51294">
    <property type="entry name" value="Hedgehog/intein (Hint) domain"/>
    <property type="match status" value="1"/>
</dbReference>
<dbReference type="SUPFAM" id="SSF49503">
    <property type="entry name" value="Cupredoxins"/>
    <property type="match status" value="1"/>
</dbReference>
<dbReference type="OrthoDB" id="59871at2759"/>
<dbReference type="InterPro" id="IPR001767">
    <property type="entry name" value="Hedgehog_Hint"/>
</dbReference>
<dbReference type="Proteomes" id="UP001153069">
    <property type="component" value="Unassembled WGS sequence"/>
</dbReference>
<keyword evidence="6" id="KW-1185">Reference proteome</keyword>
<dbReference type="SMART" id="SM00306">
    <property type="entry name" value="HintN"/>
    <property type="match status" value="1"/>
</dbReference>
<feature type="transmembrane region" description="Helical" evidence="2">
    <location>
        <begin position="1146"/>
        <end position="1166"/>
    </location>
</feature>
<comment type="caution">
    <text evidence="5">The sequence shown here is derived from an EMBL/GenBank/DDBJ whole genome shotgun (WGS) entry which is preliminary data.</text>
</comment>
<dbReference type="InterPro" id="IPR003245">
    <property type="entry name" value="Phytocyanin_dom"/>
</dbReference>
<feature type="domain" description="Phytocyanin" evidence="4">
    <location>
        <begin position="51"/>
        <end position="154"/>
    </location>
</feature>
<evidence type="ECO:0000313" key="6">
    <source>
        <dbReference type="Proteomes" id="UP001153069"/>
    </source>
</evidence>
<accession>A0A9N8ERW6</accession>
<proteinExistence type="predicted"/>
<keyword evidence="3" id="KW-0732">Signal</keyword>
<evidence type="ECO:0000256" key="3">
    <source>
        <dbReference type="SAM" id="SignalP"/>
    </source>
</evidence>
<feature type="signal peptide" evidence="3">
    <location>
        <begin position="1"/>
        <end position="37"/>
    </location>
</feature>
<evidence type="ECO:0000256" key="1">
    <source>
        <dbReference type="SAM" id="MobiDB-lite"/>
    </source>
</evidence>
<protein>
    <submittedName>
        <fullName evidence="5">Warthog protein</fullName>
    </submittedName>
</protein>
<dbReference type="AlphaFoldDB" id="A0A9N8ERW6"/>
<dbReference type="PANTHER" id="PTHR11889">
    <property type="entry name" value="HEDGEHOG"/>
    <property type="match status" value="1"/>
</dbReference>
<keyword evidence="2" id="KW-1133">Transmembrane helix</keyword>
<dbReference type="Gene3D" id="2.170.16.10">
    <property type="entry name" value="Hedgehog/Intein (Hint) domain"/>
    <property type="match status" value="1"/>
</dbReference>
<evidence type="ECO:0000313" key="5">
    <source>
        <dbReference type="EMBL" id="CAB9526116.1"/>
    </source>
</evidence>
<dbReference type="GO" id="GO:0016540">
    <property type="term" value="P:protein autoprocessing"/>
    <property type="evidence" value="ECO:0007669"/>
    <property type="project" value="InterPro"/>
</dbReference>
<gene>
    <name evidence="5" type="ORF">SEMRO_1781_G297080.1</name>
</gene>
<evidence type="ECO:0000259" key="4">
    <source>
        <dbReference type="PROSITE" id="PS51485"/>
    </source>
</evidence>
<reference evidence="5" key="1">
    <citation type="submission" date="2020-06" db="EMBL/GenBank/DDBJ databases">
        <authorList>
            <consortium name="Plant Systems Biology data submission"/>
        </authorList>
    </citation>
    <scope>NUCLEOTIDE SEQUENCE</scope>
    <source>
        <strain evidence="5">D6</strain>
    </source>
</reference>
<dbReference type="CDD" id="cd00081">
    <property type="entry name" value="Hint"/>
    <property type="match status" value="1"/>
</dbReference>